<dbReference type="InterPro" id="IPR039498">
    <property type="entry name" value="NTP_transf_5"/>
</dbReference>
<keyword evidence="1" id="KW-0808">Transferase</keyword>
<dbReference type="Proteomes" id="UP000294752">
    <property type="component" value="Unassembled WGS sequence"/>
</dbReference>
<reference evidence="1 2" key="1">
    <citation type="submission" date="2019-03" db="EMBL/GenBank/DDBJ databases">
        <title>Genomic Encyclopedia of Type Strains, Phase III (KMG-III): the genomes of soil and plant-associated and newly described type strains.</title>
        <authorList>
            <person name="Whitman W."/>
        </authorList>
    </citation>
    <scope>NUCLEOTIDE SEQUENCE [LARGE SCALE GENOMIC DNA]</scope>
    <source>
        <strain evidence="1 2">CGMCC 1.12801</strain>
    </source>
</reference>
<name>A0A4R7CZI8_9SPHI</name>
<organism evidence="1 2">
    <name type="scientific">Sphingobacterium paludis</name>
    <dbReference type="NCBI Taxonomy" id="1476465"/>
    <lineage>
        <taxon>Bacteria</taxon>
        <taxon>Pseudomonadati</taxon>
        <taxon>Bacteroidota</taxon>
        <taxon>Sphingobacteriia</taxon>
        <taxon>Sphingobacteriales</taxon>
        <taxon>Sphingobacteriaceae</taxon>
        <taxon>Sphingobacterium</taxon>
    </lineage>
</organism>
<comment type="caution">
    <text evidence="1">The sequence shown here is derived from an EMBL/GenBank/DDBJ whole genome shotgun (WGS) entry which is preliminary data.</text>
</comment>
<dbReference type="AlphaFoldDB" id="A0A4R7CZI8"/>
<sequence length="366" mass="42679">MSSEQIHDSFFCLLRLGLWEAATEPVDSFFPLSAQQWEKVFQLAVKQTVEGVLFEGVNKLPVALHPPKTLLLRWTVRVDAIERRNNWMNKIIAAQVRFFKTQNIHPILLKGQGLARCYPNPNVRVCGDIDWYVESKKNSKALFSMFQKQGLKPEAQAGFSFSFLWNNCDTEIHQRLLDLHNPFVKSFLKRLEKKEQLNRITLQVGEESVFLPSALLTYVQVNAHILKHLLSFGIGIRQLCDSARICFQYAHVIDGEELRQVYRKLGILKWIDLLHMLLVKYIGLEATSLPFPLPKNGQADWMMKEILVAGNFGFHDDRVDLAREDQTNQRVDSFKRWKNNFRRYIAYAPQETIFFPLVQFYSRFVK</sequence>
<dbReference type="Pfam" id="PF14907">
    <property type="entry name" value="NTP_transf_5"/>
    <property type="match status" value="1"/>
</dbReference>
<gene>
    <name evidence="1" type="ORF">B0I21_104126</name>
</gene>
<dbReference type="EMBL" id="SNZV01000004">
    <property type="protein sequence ID" value="TDS13800.1"/>
    <property type="molecule type" value="Genomic_DNA"/>
</dbReference>
<evidence type="ECO:0000313" key="2">
    <source>
        <dbReference type="Proteomes" id="UP000294752"/>
    </source>
</evidence>
<dbReference type="RefSeq" id="WP_133640115.1">
    <property type="nucleotide sequence ID" value="NZ_SNZV01000004.1"/>
</dbReference>
<dbReference type="GO" id="GO:0016740">
    <property type="term" value="F:transferase activity"/>
    <property type="evidence" value="ECO:0007669"/>
    <property type="project" value="UniProtKB-KW"/>
</dbReference>
<dbReference type="OrthoDB" id="9812148at2"/>
<accession>A0A4R7CZI8</accession>
<keyword evidence="2" id="KW-1185">Reference proteome</keyword>
<protein>
    <submittedName>
        <fullName evidence="1">Putative nucleotidyltransferase-like protein</fullName>
    </submittedName>
</protein>
<proteinExistence type="predicted"/>
<evidence type="ECO:0000313" key="1">
    <source>
        <dbReference type="EMBL" id="TDS13800.1"/>
    </source>
</evidence>